<dbReference type="EMBL" id="BAAAPZ010000002">
    <property type="protein sequence ID" value="GAA2091824.1"/>
    <property type="molecule type" value="Genomic_DNA"/>
</dbReference>
<proteinExistence type="predicted"/>
<feature type="domain" description="WYL" evidence="1">
    <location>
        <begin position="148"/>
        <end position="211"/>
    </location>
</feature>
<keyword evidence="3" id="KW-1185">Reference proteome</keyword>
<evidence type="ECO:0000259" key="1">
    <source>
        <dbReference type="Pfam" id="PF13280"/>
    </source>
</evidence>
<gene>
    <name evidence="2" type="ORF">GCM10009823_09230</name>
</gene>
<dbReference type="PANTHER" id="PTHR34580:SF3">
    <property type="entry name" value="PROTEIN PAFB"/>
    <property type="match status" value="1"/>
</dbReference>
<dbReference type="PANTHER" id="PTHR34580">
    <property type="match status" value="1"/>
</dbReference>
<organism evidence="2 3">
    <name type="scientific">Brevibacterium salitolerans</name>
    <dbReference type="NCBI Taxonomy" id="1403566"/>
    <lineage>
        <taxon>Bacteria</taxon>
        <taxon>Bacillati</taxon>
        <taxon>Actinomycetota</taxon>
        <taxon>Actinomycetes</taxon>
        <taxon>Micrococcales</taxon>
        <taxon>Brevibacteriaceae</taxon>
        <taxon>Brevibacterium</taxon>
    </lineage>
</organism>
<dbReference type="InterPro" id="IPR026881">
    <property type="entry name" value="WYL_dom"/>
</dbReference>
<dbReference type="Pfam" id="PF13280">
    <property type="entry name" value="WYL"/>
    <property type="match status" value="1"/>
</dbReference>
<dbReference type="InterPro" id="IPR051534">
    <property type="entry name" value="CBASS_pafABC_assoc_protein"/>
</dbReference>
<evidence type="ECO:0000313" key="2">
    <source>
        <dbReference type="EMBL" id="GAA2091824.1"/>
    </source>
</evidence>
<name>A0ABN2WGF5_9MICO</name>
<protein>
    <submittedName>
        <fullName evidence="2">WYL domain-containing protein</fullName>
    </submittedName>
</protein>
<dbReference type="Proteomes" id="UP001500984">
    <property type="component" value="Unassembled WGS sequence"/>
</dbReference>
<reference evidence="2 3" key="1">
    <citation type="journal article" date="2019" name="Int. J. Syst. Evol. Microbiol.">
        <title>The Global Catalogue of Microorganisms (GCM) 10K type strain sequencing project: providing services to taxonomists for standard genome sequencing and annotation.</title>
        <authorList>
            <consortium name="The Broad Institute Genomics Platform"/>
            <consortium name="The Broad Institute Genome Sequencing Center for Infectious Disease"/>
            <person name="Wu L."/>
            <person name="Ma J."/>
        </authorList>
    </citation>
    <scope>NUCLEOTIDE SEQUENCE [LARGE SCALE GENOMIC DNA]</scope>
    <source>
        <strain evidence="2 3">JCM 15900</strain>
    </source>
</reference>
<comment type="caution">
    <text evidence="2">The sequence shown here is derived from an EMBL/GenBank/DDBJ whole genome shotgun (WGS) entry which is preliminary data.</text>
</comment>
<dbReference type="PROSITE" id="PS52050">
    <property type="entry name" value="WYL"/>
    <property type="match status" value="1"/>
</dbReference>
<evidence type="ECO:0000313" key="3">
    <source>
        <dbReference type="Proteomes" id="UP001500984"/>
    </source>
</evidence>
<accession>A0ABN2WGF5</accession>
<sequence>MRRQTERLLNLLIALRASRGWVGRERIRTAIPDYRELDEQAFDRQFSRDKQALTDLGIRIRTADWSDSPGGESAYGYRIEDADYALTQIDFTPEEAALLAVSRTLLEGTAFSADADAALNKLRGLGADFAGGRPEVAARLPGALAGSVFADLVRALEARRAVSFDYRRPGGTAARRRLEPYALLTRGARSYVMGRDLDRDAIRAFRLSRISGRVTRVPRRRDGDYAIPADFSAAEHFLREGLDAAPPAEAARALLALAPERALPLREAGTPHALPAESSAPAGWEGWELAVDDPARFAERLLEFTPSVLVVAPAELRERHRRLLADTAAALQGAMHA</sequence>